<dbReference type="EMBL" id="ASHM01100310">
    <property type="protein sequence ID" value="PNX66864.1"/>
    <property type="molecule type" value="Genomic_DNA"/>
</dbReference>
<dbReference type="ExpressionAtlas" id="A0A2K3KKQ5">
    <property type="expression patterns" value="baseline"/>
</dbReference>
<proteinExistence type="predicted"/>
<evidence type="ECO:0000313" key="3">
    <source>
        <dbReference type="Proteomes" id="UP000236291"/>
    </source>
</evidence>
<organism evidence="2 3">
    <name type="scientific">Trifolium pratense</name>
    <name type="common">Red clover</name>
    <dbReference type="NCBI Taxonomy" id="57577"/>
    <lineage>
        <taxon>Eukaryota</taxon>
        <taxon>Viridiplantae</taxon>
        <taxon>Streptophyta</taxon>
        <taxon>Embryophyta</taxon>
        <taxon>Tracheophyta</taxon>
        <taxon>Spermatophyta</taxon>
        <taxon>Magnoliopsida</taxon>
        <taxon>eudicotyledons</taxon>
        <taxon>Gunneridae</taxon>
        <taxon>Pentapetalae</taxon>
        <taxon>rosids</taxon>
        <taxon>fabids</taxon>
        <taxon>Fabales</taxon>
        <taxon>Fabaceae</taxon>
        <taxon>Papilionoideae</taxon>
        <taxon>50 kb inversion clade</taxon>
        <taxon>NPAAA clade</taxon>
        <taxon>Hologalegina</taxon>
        <taxon>IRL clade</taxon>
        <taxon>Trifolieae</taxon>
        <taxon>Trifolium</taxon>
    </lineage>
</organism>
<sequence>SDEDATSVDVSDSVSVTIVQDSDFATIEKRDSEFVFRSFSQDSEFEMAQMIPIETIKPSVEGRSIKIREMDCFLLVSESEPVAEEKKQESVFEDEELISYREESFSEEDEEFHPITARFIS</sequence>
<dbReference type="AlphaFoldDB" id="A0A2K3KKQ5"/>
<accession>A0A2K3KKQ5</accession>
<evidence type="ECO:0000313" key="2">
    <source>
        <dbReference type="EMBL" id="PNX66864.1"/>
    </source>
</evidence>
<reference evidence="2 3" key="2">
    <citation type="journal article" date="2017" name="Front. Plant Sci.">
        <title>Gene Classification and Mining of Molecular Markers Useful in Red Clover (Trifolium pratense) Breeding.</title>
        <authorList>
            <person name="Istvanek J."/>
            <person name="Dluhosova J."/>
            <person name="Dluhos P."/>
            <person name="Patkova L."/>
            <person name="Nedelnik J."/>
            <person name="Repkova J."/>
        </authorList>
    </citation>
    <scope>NUCLEOTIDE SEQUENCE [LARGE SCALE GENOMIC DNA]</scope>
    <source>
        <strain evidence="3">cv. Tatra</strain>
        <tissue evidence="2">Young leaves</tissue>
    </source>
</reference>
<reference evidence="2 3" key="1">
    <citation type="journal article" date="2014" name="Am. J. Bot.">
        <title>Genome assembly and annotation for red clover (Trifolium pratense; Fabaceae).</title>
        <authorList>
            <person name="Istvanek J."/>
            <person name="Jaros M."/>
            <person name="Krenek A."/>
            <person name="Repkova J."/>
        </authorList>
    </citation>
    <scope>NUCLEOTIDE SEQUENCE [LARGE SCALE GENOMIC DNA]</scope>
    <source>
        <strain evidence="3">cv. Tatra</strain>
        <tissue evidence="2">Young leaves</tissue>
    </source>
</reference>
<gene>
    <name evidence="2" type="ORF">L195_g055320</name>
</gene>
<comment type="caution">
    <text evidence="2">The sequence shown here is derived from an EMBL/GenBank/DDBJ whole genome shotgun (WGS) entry which is preliminary data.</text>
</comment>
<protein>
    <submittedName>
        <fullName evidence="2">Uncharacterized protein</fullName>
    </submittedName>
</protein>
<feature type="region of interest" description="Disordered" evidence="1">
    <location>
        <begin position="102"/>
        <end position="121"/>
    </location>
</feature>
<name>A0A2K3KKQ5_TRIPR</name>
<evidence type="ECO:0000256" key="1">
    <source>
        <dbReference type="SAM" id="MobiDB-lite"/>
    </source>
</evidence>
<dbReference type="Proteomes" id="UP000236291">
    <property type="component" value="Unassembled WGS sequence"/>
</dbReference>
<feature type="non-terminal residue" evidence="2">
    <location>
        <position position="1"/>
    </location>
</feature>